<organism evidence="1 2">
    <name type="scientific">Phytophthora infestans</name>
    <name type="common">Potato late blight agent</name>
    <name type="synonym">Botrytis infestans</name>
    <dbReference type="NCBI Taxonomy" id="4787"/>
    <lineage>
        <taxon>Eukaryota</taxon>
        <taxon>Sar</taxon>
        <taxon>Stramenopiles</taxon>
        <taxon>Oomycota</taxon>
        <taxon>Peronosporomycetes</taxon>
        <taxon>Peronosporales</taxon>
        <taxon>Peronosporaceae</taxon>
        <taxon>Phytophthora</taxon>
    </lineage>
</organism>
<dbReference type="AlphaFoldDB" id="A0A8S9TSB0"/>
<accession>A0A8S9TSB0</accession>
<name>A0A8S9TSB0_PHYIN</name>
<sequence length="198" mass="22630">MLPSQVYLCCAGPDAHEKLESDIQFLRHDEKSAHIMDQLACHSYWDGASRSSRSFRHRSSRCTEVLYNSKGINRVNIVKNGCGKEPHIVLRVCSVKWWRAARAPKLQPSLRVVWWLPATVNIRNSKYVKDGVDGYTLQFKCSVVGANRFFAQCTRFEGTSVILLKDTLDGPRRCSMHSSMVEPIIEQLQLDETTVFLR</sequence>
<evidence type="ECO:0000313" key="1">
    <source>
        <dbReference type="EMBL" id="KAF4129827.1"/>
    </source>
</evidence>
<dbReference type="Proteomes" id="UP000704712">
    <property type="component" value="Unassembled WGS sequence"/>
</dbReference>
<gene>
    <name evidence="1" type="ORF">GN958_ATG20993</name>
</gene>
<protein>
    <submittedName>
        <fullName evidence="1">Uncharacterized protein</fullName>
    </submittedName>
</protein>
<reference evidence="1" key="1">
    <citation type="submission" date="2020-03" db="EMBL/GenBank/DDBJ databases">
        <title>Hybrid Assembly of Korean Phytophthora infestans isolates.</title>
        <authorList>
            <person name="Prokchorchik M."/>
            <person name="Lee Y."/>
            <person name="Seo J."/>
            <person name="Cho J.-H."/>
            <person name="Park Y.-E."/>
            <person name="Jang D.-C."/>
            <person name="Im J.-S."/>
            <person name="Choi J.-G."/>
            <person name="Park H.-J."/>
            <person name="Lee G.-B."/>
            <person name="Lee Y.-G."/>
            <person name="Hong S.-Y."/>
            <person name="Cho K."/>
            <person name="Sohn K.H."/>
        </authorList>
    </citation>
    <scope>NUCLEOTIDE SEQUENCE</scope>
    <source>
        <strain evidence="1">KR_2_A2</strain>
    </source>
</reference>
<dbReference type="EMBL" id="JAACNO010002919">
    <property type="protein sequence ID" value="KAF4129827.1"/>
    <property type="molecule type" value="Genomic_DNA"/>
</dbReference>
<comment type="caution">
    <text evidence="1">The sequence shown here is derived from an EMBL/GenBank/DDBJ whole genome shotgun (WGS) entry which is preliminary data.</text>
</comment>
<evidence type="ECO:0000313" key="2">
    <source>
        <dbReference type="Proteomes" id="UP000704712"/>
    </source>
</evidence>
<proteinExistence type="predicted"/>